<sequence>MKVKEFSWTTQLKHQMLNKLRDVGIDLENIVYFRGEMHYMVMTPKRQNLLVRGVVKKNFSDSEALVRKDNINQIALHGFVNAIIRFAGVPRRADFERVSLFDFSSLARADKSASVLTSQGKKLYVGLIGDSLLEPVWHEGIGRKDDKQLLADRQLAYEVMQRLSGHHRDEMQKNVRKYTVDPTSRYTVDFPRIA</sequence>
<evidence type="ECO:0000313" key="2">
    <source>
        <dbReference type="EMBL" id="KAE8930425.1"/>
    </source>
</evidence>
<dbReference type="Proteomes" id="UP000488956">
    <property type="component" value="Unassembled WGS sequence"/>
</dbReference>
<dbReference type="InterPro" id="IPR036188">
    <property type="entry name" value="FAD/NAD-bd_sf"/>
</dbReference>
<dbReference type="Proteomes" id="UP000437068">
    <property type="component" value="Unassembled WGS sequence"/>
</dbReference>
<evidence type="ECO:0000313" key="9">
    <source>
        <dbReference type="Proteomes" id="UP000488956"/>
    </source>
</evidence>
<dbReference type="AlphaFoldDB" id="A0A6A4CV75"/>
<evidence type="ECO:0000259" key="1">
    <source>
        <dbReference type="Pfam" id="PF25413"/>
    </source>
</evidence>
<dbReference type="Pfam" id="PF25413">
    <property type="entry name" value="Rossman_Mical"/>
    <property type="match status" value="1"/>
</dbReference>
<evidence type="ECO:0000313" key="7">
    <source>
        <dbReference type="Proteomes" id="UP000437068"/>
    </source>
</evidence>
<feature type="domain" description="[F-actin]-monooxygenase MICAL1-3-like Rossman" evidence="1">
    <location>
        <begin position="11"/>
        <end position="88"/>
    </location>
</feature>
<dbReference type="EMBL" id="QXGF01001382">
    <property type="protein sequence ID" value="KAE8930425.1"/>
    <property type="molecule type" value="Genomic_DNA"/>
</dbReference>
<evidence type="ECO:0000313" key="6">
    <source>
        <dbReference type="Proteomes" id="UP000429523"/>
    </source>
</evidence>
<dbReference type="Proteomes" id="UP000429523">
    <property type="component" value="Unassembled WGS sequence"/>
</dbReference>
<comment type="caution">
    <text evidence="5">The sequence shown here is derived from an EMBL/GenBank/DDBJ whole genome shotgun (WGS) entry which is preliminary data.</text>
</comment>
<organism evidence="5 7">
    <name type="scientific">Phytophthora fragariae</name>
    <dbReference type="NCBI Taxonomy" id="53985"/>
    <lineage>
        <taxon>Eukaryota</taxon>
        <taxon>Sar</taxon>
        <taxon>Stramenopiles</taxon>
        <taxon>Oomycota</taxon>
        <taxon>Peronosporomycetes</taxon>
        <taxon>Peronosporales</taxon>
        <taxon>Peronosporaceae</taxon>
        <taxon>Phytophthora</taxon>
    </lineage>
</organism>
<dbReference type="EMBL" id="QXGD01001585">
    <property type="protein sequence ID" value="KAE9203022.1"/>
    <property type="molecule type" value="Genomic_DNA"/>
</dbReference>
<dbReference type="InterPro" id="IPR057494">
    <property type="entry name" value="Rossman_Mical"/>
</dbReference>
<evidence type="ECO:0000313" key="5">
    <source>
        <dbReference type="EMBL" id="KAE9292884.1"/>
    </source>
</evidence>
<dbReference type="Proteomes" id="UP000440367">
    <property type="component" value="Unassembled WGS sequence"/>
</dbReference>
<dbReference type="EMBL" id="QXGE01001419">
    <property type="protein sequence ID" value="KAE9292884.1"/>
    <property type="molecule type" value="Genomic_DNA"/>
</dbReference>
<reference evidence="6 7" key="1">
    <citation type="submission" date="2018-08" db="EMBL/GenBank/DDBJ databases">
        <title>Genomic investigation of the strawberry pathogen Phytophthora fragariae indicates pathogenicity is determined by transcriptional variation in three key races.</title>
        <authorList>
            <person name="Adams T.M."/>
            <person name="Armitage A.D."/>
            <person name="Sobczyk M.K."/>
            <person name="Bates H.J."/>
            <person name="Dunwell J.M."/>
            <person name="Nellist C.F."/>
            <person name="Harrison R.J."/>
        </authorList>
    </citation>
    <scope>NUCLEOTIDE SEQUENCE [LARGE SCALE GENOMIC DNA]</scope>
    <source>
        <strain evidence="5 7">A4</strain>
        <strain evidence="4 8">BC-1</strain>
        <strain evidence="2 6">NOV-9</strain>
        <strain evidence="3 9">ONT-3</strain>
    </source>
</reference>
<gene>
    <name evidence="5" type="ORF">PF001_g18522</name>
    <name evidence="4" type="ORF">PF002_g21061</name>
    <name evidence="2" type="ORF">PF009_g19487</name>
    <name evidence="3" type="ORF">PF010_g18757</name>
</gene>
<protein>
    <recommendedName>
        <fullName evidence="1">[F-actin]-monooxygenase MICAL1-3-like Rossman domain-containing protein</fullName>
    </recommendedName>
</protein>
<name>A0A6A4CV75_9STRA</name>
<proteinExistence type="predicted"/>
<accession>A0A6A4CV75</accession>
<evidence type="ECO:0000313" key="3">
    <source>
        <dbReference type="EMBL" id="KAE9090037.1"/>
    </source>
</evidence>
<dbReference type="EMBL" id="QXFX01001452">
    <property type="protein sequence ID" value="KAE9090037.1"/>
    <property type="molecule type" value="Genomic_DNA"/>
</dbReference>
<evidence type="ECO:0000313" key="4">
    <source>
        <dbReference type="EMBL" id="KAE9203022.1"/>
    </source>
</evidence>
<evidence type="ECO:0000313" key="8">
    <source>
        <dbReference type="Proteomes" id="UP000440367"/>
    </source>
</evidence>
<dbReference type="Gene3D" id="3.50.50.60">
    <property type="entry name" value="FAD/NAD(P)-binding domain"/>
    <property type="match status" value="1"/>
</dbReference>